<evidence type="ECO:0000313" key="2">
    <source>
        <dbReference type="Proteomes" id="UP000653578"/>
    </source>
</evidence>
<dbReference type="RefSeq" id="WP_171628991.1">
    <property type="nucleotide sequence ID" value="NZ_WHNY01000009.1"/>
</dbReference>
<keyword evidence="2" id="KW-1185">Reference proteome</keyword>
<dbReference type="EMBL" id="WHNY01000009">
    <property type="protein sequence ID" value="NOU63184.1"/>
    <property type="molecule type" value="Genomic_DNA"/>
</dbReference>
<name>A0ABX1X534_9BACL</name>
<protein>
    <submittedName>
        <fullName evidence="1">Uncharacterized protein</fullName>
    </submittedName>
</protein>
<accession>A0ABX1X534</accession>
<sequence length="90" mass="10088">MAILRAVETESGVMVENAYARIDTISGSKNQIAITLNYYLSQSHYTDGKSYVHQEVYSYEPEVEGESDNFIKQGYEHIKSLSGFSKAIDA</sequence>
<proteinExistence type="predicted"/>
<organism evidence="1 2">
    <name type="scientific">Paenibacillus plantarum</name>
    <dbReference type="NCBI Taxonomy" id="2654975"/>
    <lineage>
        <taxon>Bacteria</taxon>
        <taxon>Bacillati</taxon>
        <taxon>Bacillota</taxon>
        <taxon>Bacilli</taxon>
        <taxon>Bacillales</taxon>
        <taxon>Paenibacillaceae</taxon>
        <taxon>Paenibacillus</taxon>
    </lineage>
</organism>
<dbReference type="Proteomes" id="UP000653578">
    <property type="component" value="Unassembled WGS sequence"/>
</dbReference>
<evidence type="ECO:0000313" key="1">
    <source>
        <dbReference type="EMBL" id="NOU63184.1"/>
    </source>
</evidence>
<gene>
    <name evidence="1" type="ORF">GC096_03875</name>
</gene>
<comment type="caution">
    <text evidence="1">The sequence shown here is derived from an EMBL/GenBank/DDBJ whole genome shotgun (WGS) entry which is preliminary data.</text>
</comment>
<reference evidence="1 2" key="1">
    <citation type="submission" date="2019-10" db="EMBL/GenBank/DDBJ databases">
        <title>Description of Paenibacillus humi sp. nov.</title>
        <authorList>
            <person name="Carlier A."/>
            <person name="Qi S."/>
        </authorList>
    </citation>
    <scope>NUCLEOTIDE SEQUENCE [LARGE SCALE GENOMIC DNA]</scope>
    <source>
        <strain evidence="1 2">LMG 31461</strain>
    </source>
</reference>